<dbReference type="EC" id="6.3.3.1" evidence="3"/>
<dbReference type="Gene3D" id="3.90.650.10">
    <property type="entry name" value="PurM-like C-terminal domain"/>
    <property type="match status" value="1"/>
</dbReference>
<dbReference type="HOGENOM" id="CLU_047116_0_0_0"/>
<dbReference type="Proteomes" id="UP000000445">
    <property type="component" value="Chromosome"/>
</dbReference>
<protein>
    <recommendedName>
        <fullName evidence="4">Phosphoribosylformylglycinamidine cyclo-ligase</fullName>
        <ecNumber evidence="3">6.3.3.1</ecNumber>
    </recommendedName>
    <alternativeName>
        <fullName evidence="9">AIR synthase</fullName>
    </alternativeName>
    <alternativeName>
        <fullName evidence="10">AIRS</fullName>
    </alternativeName>
    <alternativeName>
        <fullName evidence="8">Phosphoribosyl-aminoimidazole synthetase</fullName>
    </alternativeName>
</protein>
<accession>B9K966</accession>
<evidence type="ECO:0000256" key="3">
    <source>
        <dbReference type="ARBA" id="ARBA00013047"/>
    </source>
</evidence>
<evidence type="ECO:0000259" key="12">
    <source>
        <dbReference type="Pfam" id="PF00586"/>
    </source>
</evidence>
<keyword evidence="6" id="KW-0547">Nucleotide-binding</keyword>
<evidence type="ECO:0000256" key="11">
    <source>
        <dbReference type="ARBA" id="ARBA00049057"/>
    </source>
</evidence>
<feature type="domain" description="PurM-like N-terminal" evidence="12">
    <location>
        <begin position="40"/>
        <end position="151"/>
    </location>
</feature>
<evidence type="ECO:0000259" key="13">
    <source>
        <dbReference type="Pfam" id="PF02769"/>
    </source>
</evidence>
<dbReference type="CDD" id="cd02196">
    <property type="entry name" value="PurM"/>
    <property type="match status" value="1"/>
</dbReference>
<evidence type="ECO:0000256" key="10">
    <source>
        <dbReference type="ARBA" id="ARBA00033093"/>
    </source>
</evidence>
<dbReference type="InterPro" id="IPR016188">
    <property type="entry name" value="PurM-like_N"/>
</dbReference>
<dbReference type="EMBL" id="CP000916">
    <property type="protein sequence ID" value="ACM23499.1"/>
    <property type="molecule type" value="Genomic_DNA"/>
</dbReference>
<evidence type="ECO:0000313" key="15">
    <source>
        <dbReference type="Proteomes" id="UP000000445"/>
    </source>
</evidence>
<dbReference type="GO" id="GO:0005524">
    <property type="term" value="F:ATP binding"/>
    <property type="evidence" value="ECO:0007669"/>
    <property type="project" value="UniProtKB-KW"/>
</dbReference>
<dbReference type="SUPFAM" id="SSF55326">
    <property type="entry name" value="PurM N-terminal domain-like"/>
    <property type="match status" value="1"/>
</dbReference>
<dbReference type="NCBIfam" id="TIGR00878">
    <property type="entry name" value="purM"/>
    <property type="match status" value="1"/>
</dbReference>
<dbReference type="Pfam" id="PF00586">
    <property type="entry name" value="AIRS"/>
    <property type="match status" value="1"/>
</dbReference>
<evidence type="ECO:0000256" key="8">
    <source>
        <dbReference type="ARBA" id="ARBA00031908"/>
    </source>
</evidence>
<name>B9K966_THENN</name>
<dbReference type="STRING" id="309803.CTN_1323"/>
<evidence type="ECO:0000256" key="1">
    <source>
        <dbReference type="ARBA" id="ARBA00004686"/>
    </source>
</evidence>
<keyword evidence="5" id="KW-0436">Ligase</keyword>
<dbReference type="eggNOG" id="COG0150">
    <property type="taxonomic scope" value="Bacteria"/>
</dbReference>
<evidence type="ECO:0000256" key="2">
    <source>
        <dbReference type="ARBA" id="ARBA00010280"/>
    </source>
</evidence>
<dbReference type="InterPro" id="IPR036676">
    <property type="entry name" value="PurM-like_C_sf"/>
</dbReference>
<dbReference type="Pfam" id="PF02769">
    <property type="entry name" value="AIRS_C"/>
    <property type="match status" value="1"/>
</dbReference>
<dbReference type="GO" id="GO:0046084">
    <property type="term" value="P:adenine biosynthetic process"/>
    <property type="evidence" value="ECO:0007669"/>
    <property type="project" value="TreeGrafter"/>
</dbReference>
<evidence type="ECO:0000256" key="7">
    <source>
        <dbReference type="ARBA" id="ARBA00022840"/>
    </source>
</evidence>
<comment type="similarity">
    <text evidence="2">Belongs to the AIR synthase family.</text>
</comment>
<sequence length="314" mass="35032">MKYTYRDAGVDVERGENFSRKIKSVVKLPEWLMKEPTGYAAVLKIAEPPIAVTADGIGTKLILHRKYGTWRYAAEDLVGMNYNDLVCVGARPVAFLDYLGVERISEEHEQFITELVDVLENVGVKLVGGETAEMPDVYHGDWDAVGFAVGVLERKIPVDTIKEGDIIVGIPSSGFHSNGWSLIRRILREEKIEPESLDFDLLKGTRIYREVIDVFDWVKGIAHVTGGGIIRALKRVLGNLGAHVSLPGRDFIDWILKYVEFEEAINTFNMGIGMFLIVEKENVEYVLGKVDGVVAGRVDTDWRIEYGGGGDRCV</sequence>
<reference evidence="14 15" key="1">
    <citation type="journal article" date="2009" name="Biosci. Biotechnol. Biochem.">
        <title>WeGAS: a web-based microbial genome annotation system.</title>
        <authorList>
            <person name="Lee D."/>
            <person name="Seo H."/>
            <person name="Park C."/>
            <person name="Park K."/>
        </authorList>
    </citation>
    <scope>NUCLEOTIDE SEQUENCE [LARGE SCALE GENOMIC DNA]</scope>
    <source>
        <strain evidence="15">ATCC 49049 / DSM 4359 / NBRC 107923 / NS-E</strain>
    </source>
</reference>
<keyword evidence="7" id="KW-0067">ATP-binding</keyword>
<organism evidence="14 15">
    <name type="scientific">Thermotoga neapolitana (strain ATCC 49049 / DSM 4359 / NBRC 107923 / NS-E)</name>
    <dbReference type="NCBI Taxonomy" id="309803"/>
    <lineage>
        <taxon>Bacteria</taxon>
        <taxon>Thermotogati</taxon>
        <taxon>Thermotogota</taxon>
        <taxon>Thermotogae</taxon>
        <taxon>Thermotogales</taxon>
        <taxon>Thermotogaceae</taxon>
        <taxon>Thermotoga</taxon>
    </lineage>
</organism>
<dbReference type="GO" id="GO:0005829">
    <property type="term" value="C:cytosol"/>
    <property type="evidence" value="ECO:0007669"/>
    <property type="project" value="TreeGrafter"/>
</dbReference>
<feature type="domain" description="PurM-like C-terminal" evidence="13">
    <location>
        <begin position="162"/>
        <end position="302"/>
    </location>
</feature>
<dbReference type="GO" id="GO:0004641">
    <property type="term" value="F:phosphoribosylformylglycinamidine cyclo-ligase activity"/>
    <property type="evidence" value="ECO:0007669"/>
    <property type="project" value="UniProtKB-EC"/>
</dbReference>
<comment type="pathway">
    <text evidence="1">Purine metabolism; IMP biosynthesis via de novo pathway; 5-amino-1-(5-phospho-D-ribosyl)imidazole from N(2)-formyl-N(1)-(5-phospho-D-ribosyl)glycinamide: step 2/2.</text>
</comment>
<keyword evidence="15" id="KW-1185">Reference proteome</keyword>
<evidence type="ECO:0000256" key="5">
    <source>
        <dbReference type="ARBA" id="ARBA00022598"/>
    </source>
</evidence>
<proteinExistence type="inferred from homology"/>
<comment type="catalytic activity">
    <reaction evidence="11">
        <text>2-formamido-N(1)-(5-O-phospho-beta-D-ribosyl)acetamidine + ATP = 5-amino-1-(5-phospho-beta-D-ribosyl)imidazole + ADP + phosphate + H(+)</text>
        <dbReference type="Rhea" id="RHEA:23032"/>
        <dbReference type="ChEBI" id="CHEBI:15378"/>
        <dbReference type="ChEBI" id="CHEBI:30616"/>
        <dbReference type="ChEBI" id="CHEBI:43474"/>
        <dbReference type="ChEBI" id="CHEBI:137981"/>
        <dbReference type="ChEBI" id="CHEBI:147287"/>
        <dbReference type="ChEBI" id="CHEBI:456216"/>
        <dbReference type="EC" id="6.3.3.1"/>
    </reaction>
</comment>
<evidence type="ECO:0000256" key="9">
    <source>
        <dbReference type="ARBA" id="ARBA00032931"/>
    </source>
</evidence>
<dbReference type="KEGG" id="tna:CTN_1323"/>
<dbReference type="Gene3D" id="3.30.1330.10">
    <property type="entry name" value="PurM-like, N-terminal domain"/>
    <property type="match status" value="1"/>
</dbReference>
<dbReference type="InterPro" id="IPR010918">
    <property type="entry name" value="PurM-like_C_dom"/>
</dbReference>
<evidence type="ECO:0000313" key="14">
    <source>
        <dbReference type="EMBL" id="ACM23499.1"/>
    </source>
</evidence>
<dbReference type="RefSeq" id="WP_015919793.1">
    <property type="nucleotide sequence ID" value="NC_011978.1"/>
</dbReference>
<dbReference type="AlphaFoldDB" id="B9K966"/>
<evidence type="ECO:0000256" key="6">
    <source>
        <dbReference type="ARBA" id="ARBA00022741"/>
    </source>
</evidence>
<dbReference type="GO" id="GO:0006189">
    <property type="term" value="P:'de novo' IMP biosynthetic process"/>
    <property type="evidence" value="ECO:0007669"/>
    <property type="project" value="UniProtKB-UniPathway"/>
</dbReference>
<dbReference type="SUPFAM" id="SSF56042">
    <property type="entry name" value="PurM C-terminal domain-like"/>
    <property type="match status" value="1"/>
</dbReference>
<dbReference type="InterPro" id="IPR036921">
    <property type="entry name" value="PurM-like_N_sf"/>
</dbReference>
<dbReference type="GO" id="GO:0004637">
    <property type="term" value="F:phosphoribosylamine-glycine ligase activity"/>
    <property type="evidence" value="ECO:0007669"/>
    <property type="project" value="TreeGrafter"/>
</dbReference>
<evidence type="ECO:0000256" key="4">
    <source>
        <dbReference type="ARBA" id="ARBA00020367"/>
    </source>
</evidence>
<dbReference type="InterPro" id="IPR004733">
    <property type="entry name" value="PurM_cligase"/>
</dbReference>
<gene>
    <name evidence="14" type="ordered locus">CTN_1323</name>
</gene>
<dbReference type="PANTHER" id="PTHR10520:SF12">
    <property type="entry name" value="TRIFUNCTIONAL PURINE BIOSYNTHETIC PROTEIN ADENOSINE-3"/>
    <property type="match status" value="1"/>
</dbReference>
<dbReference type="UniPathway" id="UPA00074">
    <property type="reaction ID" value="UER00129"/>
</dbReference>
<dbReference type="PANTHER" id="PTHR10520">
    <property type="entry name" value="TRIFUNCTIONAL PURINE BIOSYNTHETIC PROTEIN ADENOSINE-3-RELATED"/>
    <property type="match status" value="1"/>
</dbReference>